<gene>
    <name evidence="1" type="ORF">OCV99_12325</name>
</gene>
<reference evidence="1 2" key="1">
    <citation type="journal article" date="2021" name="ISME Commun">
        <title>Automated analysis of genomic sequences facilitates high-throughput and comprehensive description of bacteria.</title>
        <authorList>
            <person name="Hitch T.C.A."/>
        </authorList>
    </citation>
    <scope>NUCLEOTIDE SEQUENCE [LARGE SCALE GENOMIC DNA]</scope>
    <source>
        <strain evidence="1 2">Sanger_03</strain>
    </source>
</reference>
<comment type="caution">
    <text evidence="1">The sequence shown here is derived from an EMBL/GenBank/DDBJ whole genome shotgun (WGS) entry which is preliminary data.</text>
</comment>
<dbReference type="EMBL" id="JAOQJU010000017">
    <property type="protein sequence ID" value="MCU6687313.1"/>
    <property type="molecule type" value="Genomic_DNA"/>
</dbReference>
<organism evidence="1 2">
    <name type="scientific">Dorea acetigenes</name>
    <dbReference type="NCBI Taxonomy" id="2981787"/>
    <lineage>
        <taxon>Bacteria</taxon>
        <taxon>Bacillati</taxon>
        <taxon>Bacillota</taxon>
        <taxon>Clostridia</taxon>
        <taxon>Lachnospirales</taxon>
        <taxon>Lachnospiraceae</taxon>
        <taxon>Dorea</taxon>
    </lineage>
</organism>
<dbReference type="Proteomes" id="UP001652431">
    <property type="component" value="Unassembled WGS sequence"/>
</dbReference>
<evidence type="ECO:0000313" key="1">
    <source>
        <dbReference type="EMBL" id="MCU6687313.1"/>
    </source>
</evidence>
<keyword evidence="2" id="KW-1185">Reference proteome</keyword>
<accession>A0ABT2RPL6</accession>
<name>A0ABT2RPL6_9FIRM</name>
<dbReference type="RefSeq" id="WP_262575573.1">
    <property type="nucleotide sequence ID" value="NZ_JAOQJU010000017.1"/>
</dbReference>
<proteinExistence type="predicted"/>
<sequence>MKKSSEKEKRRPTLLQLQYLIEWEKLGGNWGDKAAVAEICGVKHNAVNYFFKQCQEWGYMTEDSRLTESGKAWLNGYRDLIEGLEEYLLEVGIPEYELRENIASLIENTDSYTLSAMVRGYQEKQKEFSVKQSEENSWSYLNEIMQYGECDVQFSLHRIDGAEGRHTTLSMANRGFEKPGKLLQEEGKSFLELRLRNMKANSRISGRAMKGHLSSLRYIYHGNLKEVEIQEGKIRIPLEICRFHREKNGRIEGMLAVTVTCSVGMSHMPESTAMLYFTL</sequence>
<evidence type="ECO:0000313" key="2">
    <source>
        <dbReference type="Proteomes" id="UP001652431"/>
    </source>
</evidence>
<protein>
    <submittedName>
        <fullName evidence="1">Uncharacterized protein</fullName>
    </submittedName>
</protein>